<evidence type="ECO:0000313" key="3">
    <source>
        <dbReference type="Proteomes" id="UP001378592"/>
    </source>
</evidence>
<dbReference type="AlphaFoldDB" id="A0AAN9W7T2"/>
<dbReference type="Proteomes" id="UP001378592">
    <property type="component" value="Unassembled WGS sequence"/>
</dbReference>
<dbReference type="PRINTS" id="PR00081">
    <property type="entry name" value="GDHRDH"/>
</dbReference>
<evidence type="ECO:0008006" key="4">
    <source>
        <dbReference type="Google" id="ProtNLM"/>
    </source>
</evidence>
<dbReference type="SUPFAM" id="SSF51735">
    <property type="entry name" value="NAD(P)-binding Rossmann-fold domains"/>
    <property type="match status" value="1"/>
</dbReference>
<dbReference type="InterPro" id="IPR036291">
    <property type="entry name" value="NAD(P)-bd_dom_sf"/>
</dbReference>
<dbReference type="Pfam" id="PF00106">
    <property type="entry name" value="adh_short"/>
    <property type="match status" value="1"/>
</dbReference>
<accession>A0AAN9W7T2</accession>
<dbReference type="PANTHER" id="PTHR43157:SF31">
    <property type="entry name" value="PHOSPHATIDYLINOSITOL-GLYCAN BIOSYNTHESIS CLASS F PROTEIN"/>
    <property type="match status" value="1"/>
</dbReference>
<comment type="caution">
    <text evidence="2">The sequence shown here is derived from an EMBL/GenBank/DDBJ whole genome shotgun (WGS) entry which is preliminary data.</text>
</comment>
<dbReference type="GO" id="GO:0016491">
    <property type="term" value="F:oxidoreductase activity"/>
    <property type="evidence" value="ECO:0007669"/>
    <property type="project" value="UniProtKB-KW"/>
</dbReference>
<evidence type="ECO:0000313" key="2">
    <source>
        <dbReference type="EMBL" id="KAK7873922.1"/>
    </source>
</evidence>
<dbReference type="EMBL" id="JAZDUA010000007">
    <property type="protein sequence ID" value="KAK7873922.1"/>
    <property type="molecule type" value="Genomic_DNA"/>
</dbReference>
<organism evidence="2 3">
    <name type="scientific">Gryllus longicercus</name>
    <dbReference type="NCBI Taxonomy" id="2509291"/>
    <lineage>
        <taxon>Eukaryota</taxon>
        <taxon>Metazoa</taxon>
        <taxon>Ecdysozoa</taxon>
        <taxon>Arthropoda</taxon>
        <taxon>Hexapoda</taxon>
        <taxon>Insecta</taxon>
        <taxon>Pterygota</taxon>
        <taxon>Neoptera</taxon>
        <taxon>Polyneoptera</taxon>
        <taxon>Orthoptera</taxon>
        <taxon>Ensifera</taxon>
        <taxon>Gryllidea</taxon>
        <taxon>Grylloidea</taxon>
        <taxon>Gryllidae</taxon>
        <taxon>Gryllinae</taxon>
        <taxon>Gryllus</taxon>
    </lineage>
</organism>
<keyword evidence="3" id="KW-1185">Reference proteome</keyword>
<dbReference type="InterPro" id="IPR002347">
    <property type="entry name" value="SDR_fam"/>
</dbReference>
<dbReference type="PANTHER" id="PTHR43157">
    <property type="entry name" value="PHOSPHATIDYLINOSITOL-GLYCAN BIOSYNTHESIS CLASS F PROTEIN-RELATED"/>
    <property type="match status" value="1"/>
</dbReference>
<proteinExistence type="predicted"/>
<gene>
    <name evidence="2" type="ORF">R5R35_012936</name>
</gene>
<reference evidence="2 3" key="1">
    <citation type="submission" date="2024-03" db="EMBL/GenBank/DDBJ databases">
        <title>The genome assembly and annotation of the cricket Gryllus longicercus Weissman &amp; Gray.</title>
        <authorList>
            <person name="Szrajer S."/>
            <person name="Gray D."/>
            <person name="Ylla G."/>
        </authorList>
    </citation>
    <scope>NUCLEOTIDE SEQUENCE [LARGE SCALE GENOMIC DNA]</scope>
    <source>
        <strain evidence="2">DAG 2021-001</strain>
        <tissue evidence="2">Whole body minus gut</tissue>
    </source>
</reference>
<name>A0AAN9W7T2_9ORTH</name>
<sequence length="312" mass="34904">MVHPAVYVLIPVLLACFRKYREYTWGRCRDASSLEGKVFLVTGASSGIGLETARALARRRARVILACRDMGRAQEAVRDIRSRDIAGELIPMQLDLASLKSIRQFTDSVLKDFPKIHVLINNAGVYFPLSAEQKTTDGFEIHLGVNHLGHFLLTNLLLPKLKESAPSRVVIVTSSLYENSVDKFIPTAMPPGYSSSKCANVLFCKELAKRADGSGVSVFAVCPGFTYTRLFRSRTLRWYHYILLAPVAFIFMRTASQGAQTVLHCATSEEVNGETGLIYRDCRRYKPKKILKAEVAEELWTVSERMVKLPPS</sequence>
<keyword evidence="1" id="KW-0560">Oxidoreductase</keyword>
<evidence type="ECO:0000256" key="1">
    <source>
        <dbReference type="ARBA" id="ARBA00023002"/>
    </source>
</evidence>
<dbReference type="Gene3D" id="3.40.50.720">
    <property type="entry name" value="NAD(P)-binding Rossmann-like Domain"/>
    <property type="match status" value="1"/>
</dbReference>
<protein>
    <recommendedName>
        <fullName evidence="4">Retinol dehydrogenase 11</fullName>
    </recommendedName>
</protein>